<protein>
    <submittedName>
        <fullName evidence="1">Uncharacterized protein</fullName>
    </submittedName>
</protein>
<comment type="caution">
    <text evidence="1">The sequence shown here is derived from an EMBL/GenBank/DDBJ whole genome shotgun (WGS) entry which is preliminary data.</text>
</comment>
<dbReference type="EMBL" id="JAAGLI010001252">
    <property type="protein sequence ID" value="NEA29954.1"/>
    <property type="molecule type" value="Genomic_DNA"/>
</dbReference>
<dbReference type="RefSeq" id="WP_163064603.1">
    <property type="nucleotide sequence ID" value="NZ_JAAGLI010001252.1"/>
</dbReference>
<proteinExistence type="predicted"/>
<name>A0A6L9R180_9ACTN</name>
<gene>
    <name evidence="1" type="ORF">G3I70_46760</name>
</gene>
<dbReference type="AlphaFoldDB" id="A0A6L9R180"/>
<sequence length="212" mass="21854">MIFLRRFLYGLAGVALREGGIFGGSEAPEVKLRHRKADMRRNRLPVAVMAGALFVLTGCGSSSDSGAENTSPSPSASASAPAAGATPQITFSSAMACEAVDGVYTTLSSNSQAVIAKGVRAEATGDAATVRAALAELKPLFVSTGNTFTDTASKVADPDMKAALSQLAESAKKQASFTSFAQFRSLEAMTAAPESVLKEKCAQAGRPLTNLE</sequence>
<organism evidence="1 2">
    <name type="scientific">Actinomadura bangladeshensis</name>
    <dbReference type="NCBI Taxonomy" id="453573"/>
    <lineage>
        <taxon>Bacteria</taxon>
        <taxon>Bacillati</taxon>
        <taxon>Actinomycetota</taxon>
        <taxon>Actinomycetes</taxon>
        <taxon>Streptosporangiales</taxon>
        <taxon>Thermomonosporaceae</taxon>
        <taxon>Actinomadura</taxon>
    </lineage>
</organism>
<accession>A0A6L9R180</accession>
<evidence type="ECO:0000313" key="2">
    <source>
        <dbReference type="Proteomes" id="UP000475532"/>
    </source>
</evidence>
<dbReference type="Proteomes" id="UP000475532">
    <property type="component" value="Unassembled WGS sequence"/>
</dbReference>
<evidence type="ECO:0000313" key="1">
    <source>
        <dbReference type="EMBL" id="NEA29954.1"/>
    </source>
</evidence>
<reference evidence="1 2" key="1">
    <citation type="submission" date="2020-01" db="EMBL/GenBank/DDBJ databases">
        <title>Insect and environment-associated Actinomycetes.</title>
        <authorList>
            <person name="Currrie C."/>
            <person name="Chevrette M."/>
            <person name="Carlson C."/>
            <person name="Stubbendieck R."/>
            <person name="Wendt-Pienkowski E."/>
        </authorList>
    </citation>
    <scope>NUCLEOTIDE SEQUENCE [LARGE SCALE GENOMIC DNA]</scope>
    <source>
        <strain evidence="1 2">SID10258</strain>
    </source>
</reference>